<dbReference type="InterPro" id="IPR016439">
    <property type="entry name" value="Lag1/Lac1-like"/>
</dbReference>
<dbReference type="Pfam" id="PF03798">
    <property type="entry name" value="TRAM_LAG1_CLN8"/>
    <property type="match status" value="1"/>
</dbReference>
<gene>
    <name evidence="9" type="ORF">FEQUK3_LOCUS3815</name>
</gene>
<keyword evidence="5 6" id="KW-0472">Membrane</keyword>
<dbReference type="GO" id="GO:0046513">
    <property type="term" value="P:ceramide biosynthetic process"/>
    <property type="evidence" value="ECO:0007669"/>
    <property type="project" value="InterPro"/>
</dbReference>
<feature type="non-terminal residue" evidence="9">
    <location>
        <position position="1"/>
    </location>
</feature>
<evidence type="ECO:0000313" key="9">
    <source>
        <dbReference type="EMBL" id="CAG7558070.1"/>
    </source>
</evidence>
<dbReference type="AlphaFoldDB" id="A0A8J2IN02"/>
<accession>A0A8J2IN02</accession>
<dbReference type="EMBL" id="CAJSTJ010000122">
    <property type="protein sequence ID" value="CAG7558070.1"/>
    <property type="molecule type" value="Genomic_DNA"/>
</dbReference>
<evidence type="ECO:0000256" key="3">
    <source>
        <dbReference type="ARBA" id="ARBA00022692"/>
    </source>
</evidence>
<dbReference type="InterPro" id="IPR006634">
    <property type="entry name" value="TLC-dom"/>
</dbReference>
<dbReference type="GO" id="GO:0050291">
    <property type="term" value="F:sphingosine N-acyltransferase activity"/>
    <property type="evidence" value="ECO:0007669"/>
    <property type="project" value="InterPro"/>
</dbReference>
<feature type="transmembrane region" description="Helical" evidence="7">
    <location>
        <begin position="153"/>
        <end position="171"/>
    </location>
</feature>
<evidence type="ECO:0000256" key="6">
    <source>
        <dbReference type="PROSITE-ProRule" id="PRU00205"/>
    </source>
</evidence>
<name>A0A8J2IN02_FUSEQ</name>
<comment type="subcellular location">
    <subcellularLocation>
        <location evidence="1">Membrane</location>
        <topology evidence="1">Multi-pass membrane protein</topology>
    </subcellularLocation>
</comment>
<feature type="transmembrane region" description="Helical" evidence="7">
    <location>
        <begin position="109"/>
        <end position="133"/>
    </location>
</feature>
<dbReference type="PROSITE" id="PS50922">
    <property type="entry name" value="TLC"/>
    <property type="match status" value="1"/>
</dbReference>
<evidence type="ECO:0000256" key="2">
    <source>
        <dbReference type="ARBA" id="ARBA00009808"/>
    </source>
</evidence>
<dbReference type="PIRSF" id="PIRSF005225">
    <property type="entry name" value="LAG1_LAC1"/>
    <property type="match status" value="1"/>
</dbReference>
<proteinExistence type="inferred from homology"/>
<comment type="similarity">
    <text evidence="2">Belongs to the sphingosine N-acyltransferase family.</text>
</comment>
<dbReference type="PANTHER" id="PTHR12560:SF0">
    <property type="entry name" value="LD18904P"/>
    <property type="match status" value="1"/>
</dbReference>
<dbReference type="GO" id="GO:0016020">
    <property type="term" value="C:membrane"/>
    <property type="evidence" value="ECO:0007669"/>
    <property type="project" value="UniProtKB-SubCell"/>
</dbReference>
<keyword evidence="4 7" id="KW-1133">Transmembrane helix</keyword>
<organism evidence="9 10">
    <name type="scientific">Fusarium equiseti</name>
    <name type="common">Fusarium scirpi</name>
    <dbReference type="NCBI Taxonomy" id="61235"/>
    <lineage>
        <taxon>Eukaryota</taxon>
        <taxon>Fungi</taxon>
        <taxon>Dikarya</taxon>
        <taxon>Ascomycota</taxon>
        <taxon>Pezizomycotina</taxon>
        <taxon>Sordariomycetes</taxon>
        <taxon>Hypocreomycetidae</taxon>
        <taxon>Hypocreales</taxon>
        <taxon>Nectriaceae</taxon>
        <taxon>Fusarium</taxon>
        <taxon>Fusarium incarnatum-equiseti species complex</taxon>
    </lineage>
</organism>
<dbReference type="PANTHER" id="PTHR12560">
    <property type="entry name" value="LONGEVITY ASSURANCE FACTOR 1 LAG1"/>
    <property type="match status" value="1"/>
</dbReference>
<comment type="caution">
    <text evidence="9">The sequence shown here is derived from an EMBL/GenBank/DDBJ whole genome shotgun (WGS) entry which is preliminary data.</text>
</comment>
<evidence type="ECO:0000256" key="4">
    <source>
        <dbReference type="ARBA" id="ARBA00022989"/>
    </source>
</evidence>
<feature type="domain" description="TLC" evidence="8">
    <location>
        <begin position="103"/>
        <end position="341"/>
    </location>
</feature>
<feature type="transmembrane region" description="Helical" evidence="7">
    <location>
        <begin position="310"/>
        <end position="333"/>
    </location>
</feature>
<evidence type="ECO:0000256" key="5">
    <source>
        <dbReference type="ARBA" id="ARBA00023136"/>
    </source>
</evidence>
<sequence length="408" mass="46725">MAVKSRRQGEASLKQWLIDNQIGICLLLLAPLLLAQCTGMTRTEKFTSLSYFNPETGEYGVGFDDNYLVILLIVLLTGLRDATMRFILSPIATSWGLSQNKKARFNEQAWLFIYYTTCWSIGMYIYVTSVYWLDLKSMWTNWPNREVSGLMKWYILAQTAFWLQQMITVNIEKRRKDYWQMISHHVVTIALVYSSYRYGLTRVTNVVLILMDFNDLVFSVAKCLKYVGLQTACDIMFGFFVMSWVWCRHVAFVMVCWSSYAHSLAIQGTRCFIGSGDTISGPEPVPRNGYFYILEPLIYGSGRICYDRTINWLFVGGLLFLEGLMIFWLVMILKLVVRVLRGGSAEDTRSDDEEEVEDEPIKTVDAKNLKLPLQPPRGRATSFAATGLGISTDSKAYLDRIGCKQRIS</sequence>
<dbReference type="Proteomes" id="UP000693738">
    <property type="component" value="Unassembled WGS sequence"/>
</dbReference>
<dbReference type="SMART" id="SM00724">
    <property type="entry name" value="TLC"/>
    <property type="match status" value="1"/>
</dbReference>
<evidence type="ECO:0000313" key="10">
    <source>
        <dbReference type="Proteomes" id="UP000693738"/>
    </source>
</evidence>
<feature type="transmembrane region" description="Helical" evidence="7">
    <location>
        <begin position="236"/>
        <end position="260"/>
    </location>
</feature>
<reference evidence="9" key="1">
    <citation type="submission" date="2021-05" db="EMBL/GenBank/DDBJ databases">
        <authorList>
            <person name="Khan N."/>
        </authorList>
    </citation>
    <scope>NUCLEOTIDE SEQUENCE</scope>
</reference>
<evidence type="ECO:0000256" key="1">
    <source>
        <dbReference type="ARBA" id="ARBA00004141"/>
    </source>
</evidence>
<feature type="transmembrane region" description="Helical" evidence="7">
    <location>
        <begin position="67"/>
        <end position="88"/>
    </location>
</feature>
<protein>
    <recommendedName>
        <fullName evidence="8">TLC domain-containing protein</fullName>
    </recommendedName>
</protein>
<keyword evidence="3 6" id="KW-0812">Transmembrane</keyword>
<evidence type="ECO:0000259" key="8">
    <source>
        <dbReference type="PROSITE" id="PS50922"/>
    </source>
</evidence>
<evidence type="ECO:0000256" key="7">
    <source>
        <dbReference type="SAM" id="Phobius"/>
    </source>
</evidence>